<accession>A0ACB8W1S1</accession>
<reference evidence="1" key="1">
    <citation type="submission" date="2022-04" db="EMBL/GenBank/DDBJ databases">
        <title>Jade perch genome.</title>
        <authorList>
            <person name="Chao B."/>
        </authorList>
    </citation>
    <scope>NUCLEOTIDE SEQUENCE</scope>
    <source>
        <strain evidence="1">CB-2022</strain>
    </source>
</reference>
<dbReference type="Proteomes" id="UP000831701">
    <property type="component" value="Chromosome 15"/>
</dbReference>
<comment type="caution">
    <text evidence="1">The sequence shown here is derived from an EMBL/GenBank/DDBJ whole genome shotgun (WGS) entry which is preliminary data.</text>
</comment>
<evidence type="ECO:0000313" key="1">
    <source>
        <dbReference type="EMBL" id="KAI3361666.1"/>
    </source>
</evidence>
<gene>
    <name evidence="1" type="ORF">L3Q82_002031</name>
</gene>
<protein>
    <submittedName>
        <fullName evidence="1">Uncharacterized protein</fullName>
    </submittedName>
</protein>
<dbReference type="EMBL" id="CM041545">
    <property type="protein sequence ID" value="KAI3361666.1"/>
    <property type="molecule type" value="Genomic_DNA"/>
</dbReference>
<name>A0ACB8W1S1_9TELE</name>
<sequence length="253" mass="28938">MRAIWTQVVTLTGSWTQMHDRPGSGGHRKWFISLSHFLFARSSPQEQPQGGVPGMSHREEASGRPRTRWRDYVSRLAWERLGVPPEELEEVSGPDVLCNDAALLSVLGKRIDPWLPMQKEYQMSVLLLPLPFCVHTLRHVRAAREGDRVKVGTFPQLGLLVQRQEVVMEMVPKVLQGFWCPLSKISFNVSSKQLCKTVVGITRAVEDRVFIALFNLRLQLKYQRTKPVLLKMWMWSTKPSLTTNHEPLGNITC</sequence>
<evidence type="ECO:0000313" key="2">
    <source>
        <dbReference type="Proteomes" id="UP000831701"/>
    </source>
</evidence>
<proteinExistence type="predicted"/>
<organism evidence="1 2">
    <name type="scientific">Scortum barcoo</name>
    <name type="common">barcoo grunter</name>
    <dbReference type="NCBI Taxonomy" id="214431"/>
    <lineage>
        <taxon>Eukaryota</taxon>
        <taxon>Metazoa</taxon>
        <taxon>Chordata</taxon>
        <taxon>Craniata</taxon>
        <taxon>Vertebrata</taxon>
        <taxon>Euteleostomi</taxon>
        <taxon>Actinopterygii</taxon>
        <taxon>Neopterygii</taxon>
        <taxon>Teleostei</taxon>
        <taxon>Neoteleostei</taxon>
        <taxon>Acanthomorphata</taxon>
        <taxon>Eupercaria</taxon>
        <taxon>Centrarchiformes</taxon>
        <taxon>Terapontoidei</taxon>
        <taxon>Terapontidae</taxon>
        <taxon>Scortum</taxon>
    </lineage>
</organism>
<keyword evidence="2" id="KW-1185">Reference proteome</keyword>